<keyword evidence="3" id="KW-1185">Reference proteome</keyword>
<dbReference type="AlphaFoldDB" id="L9X7S2"/>
<sequence>MKPTFEPTDDGLEIIDPIERHRYRLTTESTVTPESVETARIPFPVDDAVSITTDQIRLPSSDLVYVLDESGQLRTEVRPAEQETLPAGEHLLDISGPIKLYANVEGTVHIYSDIEHTYLSFDGQQPVVLGARSFHTRPAETIVTSAEPTDVMQAVTAFGSALKTMTPERSYSTLRGHPPELRLGDDLHVPDGLSKRETGVRLEIPPTLSHVCTVTPLAYYLGADVVPGAKPRLTTSTGFERVLGRDTTFEEAVSRTLKQTFFLDCIVRTAGTTPLPLHERRKLEPNLPFDIEAVYDRSLAERLESYFQVSFESIRSSLPNWHLEVRLEPVDDVIEFLPFVANDLPLVSIEDAATTTGPSTQQQTQAIDDFIRGDTSQTSTAVRNASRTDPTSSRGERTTIQQSWQVDNTSEITSTTPLSAYHNGIGREPRNGPIEIKVVCNDQSMHEELETVNGVYGTREELPFDVTTYYDLTKAEFESVLASESDFLHYIGHIDDDGFQCADGKLDGARIESTDTKAFFLNACQSYEQGLHLVDAGSIGGIVTLDDVVNSGAVSVGSTIARLLNRGFPLYAALDIARKDNIIGEQYRIVGNGITTVTQSKTGGPSMCTLTSEGARQRISVYTYITLWLGRGGVFTPHVDSVDEYFLCPGAATDLTVSDETLEEYLKMEQIPVVTDDGLYWSRSLVDSSRHS</sequence>
<dbReference type="eggNOG" id="arCOG06229">
    <property type="taxonomic scope" value="Archaea"/>
</dbReference>
<gene>
    <name evidence="2" type="ORF">C493_09875</name>
</gene>
<dbReference type="OrthoDB" id="269729at2157"/>
<name>L9X7S2_9EURY</name>
<dbReference type="RefSeq" id="WP_007259261.1">
    <property type="nucleotide sequence ID" value="NZ_AOHZ01000044.1"/>
</dbReference>
<proteinExistence type="predicted"/>
<evidence type="ECO:0000256" key="1">
    <source>
        <dbReference type="SAM" id="MobiDB-lite"/>
    </source>
</evidence>
<organism evidence="2 3">
    <name type="scientific">Natronolimnohabitans innermongolicus JCM 12255</name>
    <dbReference type="NCBI Taxonomy" id="1227499"/>
    <lineage>
        <taxon>Archaea</taxon>
        <taxon>Methanobacteriati</taxon>
        <taxon>Methanobacteriota</taxon>
        <taxon>Stenosarchaea group</taxon>
        <taxon>Halobacteria</taxon>
        <taxon>Halobacteriales</taxon>
        <taxon>Natrialbaceae</taxon>
        <taxon>Natronolimnohabitans</taxon>
    </lineage>
</organism>
<dbReference type="PATRIC" id="fig|1227499.3.peg.2000"/>
<accession>L9X7S2</accession>
<feature type="compositionally biased region" description="Polar residues" evidence="1">
    <location>
        <begin position="374"/>
        <end position="400"/>
    </location>
</feature>
<dbReference type="EMBL" id="AOHZ01000044">
    <property type="protein sequence ID" value="ELY56673.1"/>
    <property type="molecule type" value="Genomic_DNA"/>
</dbReference>
<comment type="caution">
    <text evidence="2">The sequence shown here is derived from an EMBL/GenBank/DDBJ whole genome shotgun (WGS) entry which is preliminary data.</text>
</comment>
<dbReference type="Proteomes" id="UP000011602">
    <property type="component" value="Unassembled WGS sequence"/>
</dbReference>
<evidence type="ECO:0000313" key="2">
    <source>
        <dbReference type="EMBL" id="ELY56673.1"/>
    </source>
</evidence>
<protein>
    <submittedName>
        <fullName evidence="2">Uncharacterized protein</fullName>
    </submittedName>
</protein>
<feature type="compositionally biased region" description="Basic and acidic residues" evidence="1">
    <location>
        <begin position="177"/>
        <end position="190"/>
    </location>
</feature>
<feature type="region of interest" description="Disordered" evidence="1">
    <location>
        <begin position="169"/>
        <end position="190"/>
    </location>
</feature>
<feature type="region of interest" description="Disordered" evidence="1">
    <location>
        <begin position="373"/>
        <end position="400"/>
    </location>
</feature>
<evidence type="ECO:0000313" key="3">
    <source>
        <dbReference type="Proteomes" id="UP000011602"/>
    </source>
</evidence>
<reference evidence="2 3" key="1">
    <citation type="journal article" date="2014" name="PLoS Genet.">
        <title>Phylogenetically driven sequencing of extremely halophilic archaea reveals strategies for static and dynamic osmo-response.</title>
        <authorList>
            <person name="Becker E.A."/>
            <person name="Seitzer P.M."/>
            <person name="Tritt A."/>
            <person name="Larsen D."/>
            <person name="Krusor M."/>
            <person name="Yao A.I."/>
            <person name="Wu D."/>
            <person name="Madern D."/>
            <person name="Eisen J.A."/>
            <person name="Darling A.E."/>
            <person name="Facciotti M.T."/>
        </authorList>
    </citation>
    <scope>NUCLEOTIDE SEQUENCE [LARGE SCALE GENOMIC DNA]</scope>
    <source>
        <strain evidence="2 3">JCM 12255</strain>
    </source>
</reference>